<dbReference type="Proteomes" id="UP001156484">
    <property type="component" value="Chromosome"/>
</dbReference>
<name>A0ACD4DC98_9NOCA</name>
<sequence>MTATQVLVPVKALGLAKSRLSDVLTARERAELVLAMMRDTVSAAMAAGDVAVTVITGDERVAGAARACGAEVFPDPVAPGSPDPLNSALRAAARRVRESVPDAELVALQADLPALRPEEFARAREVARGSGSAVVTDHTAGGTTALFHCVPGSMPPLHFGPDSARLHVAAGAVAVPDAVPGLRLDVDTIADLVAAARLGVGEATAAVSDELGFTVSRPARQNVVS</sequence>
<keyword evidence="1" id="KW-0808">Transferase</keyword>
<reference evidence="1" key="1">
    <citation type="submission" date="2022-10" db="EMBL/GenBank/DDBJ databases">
        <title>Rhodococcus ferula Z13 complete genome.</title>
        <authorList>
            <person name="Long X."/>
            <person name="Zang M."/>
        </authorList>
    </citation>
    <scope>NUCLEOTIDE SEQUENCE</scope>
    <source>
        <strain evidence="1">Z13</strain>
    </source>
</reference>
<evidence type="ECO:0000313" key="1">
    <source>
        <dbReference type="EMBL" id="UYP17611.1"/>
    </source>
</evidence>
<accession>A0ACD4DC98</accession>
<evidence type="ECO:0000313" key="2">
    <source>
        <dbReference type="Proteomes" id="UP001156484"/>
    </source>
</evidence>
<protein>
    <submittedName>
        <fullName evidence="1">2-phospho-L-lactate guanylyltransferase</fullName>
        <ecNumber evidence="1">2.7.7.68</ecNumber>
    </submittedName>
</protein>
<dbReference type="EMBL" id="CP107551">
    <property type="protein sequence ID" value="UYP17611.1"/>
    <property type="molecule type" value="Genomic_DNA"/>
</dbReference>
<gene>
    <name evidence="1" type="primary">cofC</name>
    <name evidence="1" type="ORF">OED52_13040</name>
</gene>
<organism evidence="1 2">
    <name type="scientific">Rhodococcus sacchari</name>
    <dbReference type="NCBI Taxonomy" id="2962047"/>
    <lineage>
        <taxon>Bacteria</taxon>
        <taxon>Bacillati</taxon>
        <taxon>Actinomycetota</taxon>
        <taxon>Actinomycetes</taxon>
        <taxon>Mycobacteriales</taxon>
        <taxon>Nocardiaceae</taxon>
        <taxon>Rhodococcus</taxon>
    </lineage>
</organism>
<dbReference type="EC" id="2.7.7.68" evidence="1"/>
<keyword evidence="1" id="KW-0548">Nucleotidyltransferase</keyword>
<keyword evidence="2" id="KW-1185">Reference proteome</keyword>
<proteinExistence type="predicted"/>